<dbReference type="Proteomes" id="UP001162131">
    <property type="component" value="Unassembled WGS sequence"/>
</dbReference>
<dbReference type="InterPro" id="IPR014752">
    <property type="entry name" value="Arrestin-like_C"/>
</dbReference>
<keyword evidence="3" id="KW-1185">Reference proteome</keyword>
<name>A0AAU9JPF0_9CILI</name>
<dbReference type="PANTHER" id="PTHR11188">
    <property type="entry name" value="ARRESTIN DOMAIN CONTAINING PROTEIN"/>
    <property type="match status" value="1"/>
</dbReference>
<organism evidence="2 3">
    <name type="scientific">Blepharisma stoltei</name>
    <dbReference type="NCBI Taxonomy" id="1481888"/>
    <lineage>
        <taxon>Eukaryota</taxon>
        <taxon>Sar</taxon>
        <taxon>Alveolata</taxon>
        <taxon>Ciliophora</taxon>
        <taxon>Postciliodesmatophora</taxon>
        <taxon>Heterotrichea</taxon>
        <taxon>Heterotrichida</taxon>
        <taxon>Blepharismidae</taxon>
        <taxon>Blepharisma</taxon>
    </lineage>
</organism>
<accession>A0AAU9JPF0</accession>
<dbReference type="InterPro" id="IPR050357">
    <property type="entry name" value="Arrestin_domain-protein"/>
</dbReference>
<dbReference type="SUPFAM" id="SSF81296">
    <property type="entry name" value="E set domains"/>
    <property type="match status" value="1"/>
</dbReference>
<dbReference type="GO" id="GO:0005737">
    <property type="term" value="C:cytoplasm"/>
    <property type="evidence" value="ECO:0007669"/>
    <property type="project" value="TreeGrafter"/>
</dbReference>
<sequence length="338" mass="37630">MGNKNLSLYIKLDDSAYSPGDYIQGDICLKIPSAMRVESLILQLFGVESVHWEDFSGEEKAAIATHQAKNVIIEKALTVYIWSQCLGKKGQYVFPFTIILPNSMPGSFSYEASMIKASIKYYLTATLISTPEPYSLTQEIKLIQPHIEHNSDLSVGCVSTAITGCCMLNYGVLFLRARFDKTSYATDDILGVIVDIDHAKCSINVGIIEVTLFRSMLLRSNDGSQKILKERISQKSVRARTRNSLLINEGLRIPFALANLESEIKEKCTTKGQLINCSYSAHVRTVMDSGCAGPESEVEIWTEIKPKVTKTQHPKPKKWKPVFMPAVRFAPSAPPLEN</sequence>
<protein>
    <recommendedName>
        <fullName evidence="1">Arrestin-like N-terminal domain-containing protein</fullName>
    </recommendedName>
</protein>
<gene>
    <name evidence="2" type="ORF">BSTOLATCC_MIC34260</name>
</gene>
<dbReference type="InterPro" id="IPR011021">
    <property type="entry name" value="Arrestin-like_N"/>
</dbReference>
<proteinExistence type="predicted"/>
<evidence type="ECO:0000259" key="1">
    <source>
        <dbReference type="Pfam" id="PF00339"/>
    </source>
</evidence>
<dbReference type="PANTHER" id="PTHR11188:SF17">
    <property type="entry name" value="FI21816P1"/>
    <property type="match status" value="1"/>
</dbReference>
<dbReference type="GO" id="GO:0015031">
    <property type="term" value="P:protein transport"/>
    <property type="evidence" value="ECO:0007669"/>
    <property type="project" value="TreeGrafter"/>
</dbReference>
<dbReference type="InterPro" id="IPR014756">
    <property type="entry name" value="Ig_E-set"/>
</dbReference>
<dbReference type="Gene3D" id="2.60.40.640">
    <property type="match status" value="1"/>
</dbReference>
<comment type="caution">
    <text evidence="2">The sequence shown here is derived from an EMBL/GenBank/DDBJ whole genome shotgun (WGS) entry which is preliminary data.</text>
</comment>
<dbReference type="AlphaFoldDB" id="A0AAU9JPF0"/>
<dbReference type="Pfam" id="PF00339">
    <property type="entry name" value="Arrestin_N"/>
    <property type="match status" value="1"/>
</dbReference>
<dbReference type="EMBL" id="CAJZBQ010000034">
    <property type="protein sequence ID" value="CAG9323611.1"/>
    <property type="molecule type" value="Genomic_DNA"/>
</dbReference>
<evidence type="ECO:0000313" key="2">
    <source>
        <dbReference type="EMBL" id="CAG9323611.1"/>
    </source>
</evidence>
<feature type="domain" description="Arrestin-like N-terminal" evidence="1">
    <location>
        <begin position="12"/>
        <end position="130"/>
    </location>
</feature>
<reference evidence="2" key="1">
    <citation type="submission" date="2021-09" db="EMBL/GenBank/DDBJ databases">
        <authorList>
            <consortium name="AG Swart"/>
            <person name="Singh M."/>
            <person name="Singh A."/>
            <person name="Seah K."/>
            <person name="Emmerich C."/>
        </authorList>
    </citation>
    <scope>NUCLEOTIDE SEQUENCE</scope>
    <source>
        <strain evidence="2">ATCC30299</strain>
    </source>
</reference>
<evidence type="ECO:0000313" key="3">
    <source>
        <dbReference type="Proteomes" id="UP001162131"/>
    </source>
</evidence>